<evidence type="ECO:0000313" key="1">
    <source>
        <dbReference type="EMBL" id="RAM03224.1"/>
    </source>
</evidence>
<comment type="caution">
    <text evidence="1">The sequence shown here is derived from an EMBL/GenBank/DDBJ whole genome shotgun (WGS) entry which is preliminary data.</text>
</comment>
<dbReference type="AlphaFoldDB" id="A0A328FEZ5"/>
<dbReference type="Proteomes" id="UP000248798">
    <property type="component" value="Unassembled WGS sequence"/>
</dbReference>
<sequence>MYLSQKMNLTNTTQAEEATILWANLSHTVQKSNLKQAIEKTELNQMYYENKGRKKSVQTCETIIRILKTKLKEGEFSSGDLRYLYRCRDHYDD</sequence>
<protein>
    <submittedName>
        <fullName evidence="1">Uncharacterized protein</fullName>
    </submittedName>
</protein>
<reference evidence="1 2" key="1">
    <citation type="submission" date="2018-06" db="EMBL/GenBank/DDBJ databases">
        <title>Complete Genome Sequence of Desulfobacter hydrogenophilus (DSM3380).</title>
        <authorList>
            <person name="Marietou A."/>
            <person name="Schreiber L."/>
            <person name="Marshall I."/>
            <person name="Jorgensen B."/>
        </authorList>
    </citation>
    <scope>NUCLEOTIDE SEQUENCE [LARGE SCALE GENOMIC DNA]</scope>
    <source>
        <strain evidence="1 2">DSM 3380</strain>
    </source>
</reference>
<dbReference type="EMBL" id="QLNI01000006">
    <property type="protein sequence ID" value="RAM03224.1"/>
    <property type="molecule type" value="Genomic_DNA"/>
</dbReference>
<accession>A0A328FEZ5</accession>
<proteinExistence type="predicted"/>
<gene>
    <name evidence="1" type="ORF">DO021_03850</name>
</gene>
<evidence type="ECO:0000313" key="2">
    <source>
        <dbReference type="Proteomes" id="UP000248798"/>
    </source>
</evidence>
<name>A0A328FEZ5_9BACT</name>
<organism evidence="1 2">
    <name type="scientific">Desulfobacter hydrogenophilus</name>
    <dbReference type="NCBI Taxonomy" id="2291"/>
    <lineage>
        <taxon>Bacteria</taxon>
        <taxon>Pseudomonadati</taxon>
        <taxon>Thermodesulfobacteriota</taxon>
        <taxon>Desulfobacteria</taxon>
        <taxon>Desulfobacterales</taxon>
        <taxon>Desulfobacteraceae</taxon>
        <taxon>Desulfobacter</taxon>
    </lineage>
</organism>